<comment type="catalytic activity">
    <reaction evidence="15">
        <text>L-tyrosyl-[protein] + ATP = O-phospho-L-tyrosyl-[protein] + ADP + H(+)</text>
        <dbReference type="Rhea" id="RHEA:10596"/>
        <dbReference type="Rhea" id="RHEA-COMP:10136"/>
        <dbReference type="Rhea" id="RHEA-COMP:20101"/>
        <dbReference type="ChEBI" id="CHEBI:15378"/>
        <dbReference type="ChEBI" id="CHEBI:30616"/>
        <dbReference type="ChEBI" id="CHEBI:46858"/>
        <dbReference type="ChEBI" id="CHEBI:61978"/>
        <dbReference type="ChEBI" id="CHEBI:456216"/>
        <dbReference type="EC" id="2.7.10.2"/>
    </reaction>
</comment>
<feature type="domain" description="AAA" evidence="19">
    <location>
        <begin position="594"/>
        <end position="731"/>
    </location>
</feature>
<evidence type="ECO:0000256" key="7">
    <source>
        <dbReference type="ARBA" id="ARBA00022679"/>
    </source>
</evidence>
<feature type="coiled-coil region" evidence="16">
    <location>
        <begin position="410"/>
        <end position="441"/>
    </location>
</feature>
<keyword evidence="16" id="KW-0175">Coiled coil</keyword>
<keyword evidence="14" id="KW-0829">Tyrosine-protein kinase</keyword>
<dbReference type="Pfam" id="PF13614">
    <property type="entry name" value="AAA_31"/>
    <property type="match status" value="1"/>
</dbReference>
<evidence type="ECO:0000313" key="20">
    <source>
        <dbReference type="EMBL" id="VAW27746.1"/>
    </source>
</evidence>
<keyword evidence="12 17" id="KW-1133">Transmembrane helix</keyword>
<evidence type="ECO:0000256" key="10">
    <source>
        <dbReference type="ARBA" id="ARBA00022777"/>
    </source>
</evidence>
<dbReference type="InterPro" id="IPR003856">
    <property type="entry name" value="LPS_length_determ_N"/>
</dbReference>
<dbReference type="GO" id="GO:0005886">
    <property type="term" value="C:plasma membrane"/>
    <property type="evidence" value="ECO:0007669"/>
    <property type="project" value="UniProtKB-SubCell"/>
</dbReference>
<reference evidence="20" key="1">
    <citation type="submission" date="2018-06" db="EMBL/GenBank/DDBJ databases">
        <authorList>
            <person name="Zhirakovskaya E."/>
        </authorList>
    </citation>
    <scope>NUCLEOTIDE SEQUENCE</scope>
</reference>
<dbReference type="CDD" id="cd05387">
    <property type="entry name" value="BY-kinase"/>
    <property type="match status" value="1"/>
</dbReference>
<keyword evidence="13 17" id="KW-0472">Membrane</keyword>
<comment type="subcellular location">
    <subcellularLocation>
        <location evidence="1">Cell inner membrane</location>
        <topology evidence="1">Multi-pass membrane protein</topology>
    </subcellularLocation>
</comment>
<keyword evidence="6" id="KW-0997">Cell inner membrane</keyword>
<evidence type="ECO:0000256" key="12">
    <source>
        <dbReference type="ARBA" id="ARBA00022989"/>
    </source>
</evidence>
<protein>
    <recommendedName>
        <fullName evidence="4">non-specific protein-tyrosine kinase</fullName>
        <ecNumber evidence="4">2.7.10.2</ecNumber>
    </recommendedName>
</protein>
<evidence type="ECO:0000256" key="16">
    <source>
        <dbReference type="SAM" id="Coils"/>
    </source>
</evidence>
<dbReference type="InterPro" id="IPR050445">
    <property type="entry name" value="Bact_polysacc_biosynth/exp"/>
</dbReference>
<evidence type="ECO:0000256" key="15">
    <source>
        <dbReference type="ARBA" id="ARBA00051245"/>
    </source>
</evidence>
<keyword evidence="10 20" id="KW-0418">Kinase</keyword>
<dbReference type="Gene3D" id="3.40.50.300">
    <property type="entry name" value="P-loop containing nucleotide triphosphate hydrolases"/>
    <property type="match status" value="1"/>
</dbReference>
<dbReference type="GO" id="GO:0005524">
    <property type="term" value="F:ATP binding"/>
    <property type="evidence" value="ECO:0007669"/>
    <property type="project" value="UniProtKB-KW"/>
</dbReference>
<evidence type="ECO:0000256" key="1">
    <source>
        <dbReference type="ARBA" id="ARBA00004429"/>
    </source>
</evidence>
<dbReference type="Pfam" id="PF02706">
    <property type="entry name" value="Wzz"/>
    <property type="match status" value="1"/>
</dbReference>
<evidence type="ECO:0000259" key="19">
    <source>
        <dbReference type="Pfam" id="PF13614"/>
    </source>
</evidence>
<feature type="transmembrane region" description="Helical" evidence="17">
    <location>
        <begin position="505"/>
        <end position="529"/>
    </location>
</feature>
<dbReference type="InterPro" id="IPR005702">
    <property type="entry name" value="Wzc-like_C"/>
</dbReference>
<feature type="non-terminal residue" evidence="20">
    <location>
        <position position="1"/>
    </location>
</feature>
<evidence type="ECO:0000259" key="18">
    <source>
        <dbReference type="Pfam" id="PF02706"/>
    </source>
</evidence>
<dbReference type="GO" id="GO:0042802">
    <property type="term" value="F:identical protein binding"/>
    <property type="evidence" value="ECO:0007669"/>
    <property type="project" value="UniProtKB-ARBA"/>
</dbReference>
<dbReference type="InterPro" id="IPR025669">
    <property type="entry name" value="AAA_dom"/>
</dbReference>
<evidence type="ECO:0000256" key="14">
    <source>
        <dbReference type="ARBA" id="ARBA00023137"/>
    </source>
</evidence>
<name>A0A3B0V744_9ZZZZ</name>
<dbReference type="AlphaFoldDB" id="A0A3B0V744"/>
<comment type="similarity">
    <text evidence="2">Belongs to the CpsD/CapB family.</text>
</comment>
<evidence type="ECO:0000256" key="17">
    <source>
        <dbReference type="SAM" id="Phobius"/>
    </source>
</evidence>
<organism evidence="20">
    <name type="scientific">hydrothermal vent metagenome</name>
    <dbReference type="NCBI Taxonomy" id="652676"/>
    <lineage>
        <taxon>unclassified sequences</taxon>
        <taxon>metagenomes</taxon>
        <taxon>ecological metagenomes</taxon>
    </lineage>
</organism>
<keyword evidence="8 17" id="KW-0812">Transmembrane</keyword>
<keyword evidence="11" id="KW-0067">ATP-binding</keyword>
<gene>
    <name evidence="20" type="ORF">MNBD_BACTEROID06-379</name>
</gene>
<dbReference type="PANTHER" id="PTHR32309:SF13">
    <property type="entry name" value="FERRIC ENTEROBACTIN TRANSPORT PROTEIN FEPE"/>
    <property type="match status" value="1"/>
</dbReference>
<evidence type="ECO:0000256" key="8">
    <source>
        <dbReference type="ARBA" id="ARBA00022692"/>
    </source>
</evidence>
<keyword evidence="5" id="KW-1003">Cell membrane</keyword>
<dbReference type="SUPFAM" id="SSF52540">
    <property type="entry name" value="P-loop containing nucleoside triphosphate hydrolases"/>
    <property type="match status" value="1"/>
</dbReference>
<feature type="domain" description="Polysaccharide chain length determinant N-terminal" evidence="18">
    <location>
        <begin position="32"/>
        <end position="120"/>
    </location>
</feature>
<evidence type="ECO:0000256" key="5">
    <source>
        <dbReference type="ARBA" id="ARBA00022475"/>
    </source>
</evidence>
<evidence type="ECO:0000256" key="13">
    <source>
        <dbReference type="ARBA" id="ARBA00023136"/>
    </source>
</evidence>
<dbReference type="PANTHER" id="PTHR32309">
    <property type="entry name" value="TYROSINE-PROTEIN KINASE"/>
    <property type="match status" value="1"/>
</dbReference>
<dbReference type="GO" id="GO:0004715">
    <property type="term" value="F:non-membrane spanning protein tyrosine kinase activity"/>
    <property type="evidence" value="ECO:0007669"/>
    <property type="project" value="UniProtKB-EC"/>
</dbReference>
<dbReference type="InterPro" id="IPR027417">
    <property type="entry name" value="P-loop_NTPase"/>
</dbReference>
<comment type="similarity">
    <text evidence="3">Belongs to the etk/wzc family.</text>
</comment>
<dbReference type="FunFam" id="3.40.50.300:FF:000527">
    <property type="entry name" value="Tyrosine-protein kinase etk"/>
    <property type="match status" value="1"/>
</dbReference>
<dbReference type="EC" id="2.7.10.2" evidence="4"/>
<dbReference type="EMBL" id="UOES01000297">
    <property type="protein sequence ID" value="VAW27746.1"/>
    <property type="molecule type" value="Genomic_DNA"/>
</dbReference>
<accession>A0A3B0V744</accession>
<evidence type="ECO:0000256" key="11">
    <source>
        <dbReference type="ARBA" id="ARBA00022840"/>
    </source>
</evidence>
<dbReference type="NCBIfam" id="TIGR01007">
    <property type="entry name" value="eps_fam"/>
    <property type="match status" value="1"/>
</dbReference>
<evidence type="ECO:0000256" key="2">
    <source>
        <dbReference type="ARBA" id="ARBA00007316"/>
    </source>
</evidence>
<feature type="transmembrane region" description="Helical" evidence="17">
    <location>
        <begin position="46"/>
        <end position="66"/>
    </location>
</feature>
<evidence type="ECO:0000256" key="3">
    <source>
        <dbReference type="ARBA" id="ARBA00008883"/>
    </source>
</evidence>
<sequence>HDYPLNFGVKIMVQFNQNIGNNPPALEEENHDIDWIKLRLILRKGIPWFITIFVLLILVAALYLRYTKPMYQSNSEIKLDQEDQSNVLGLPQYEQSSNMGLLSSEMEIIQSRLFFNKVVETVNLNPQYFTYGNILDDEKYLNPPFKVSYKILNASIYNIPIDVIVINQKTFQLNYTVREKEYSLNARFEDSVKTELINLKIELNESWAIEDGSRFYFRINSREVLINYVESNLSVEPLNFQANTFQISFTDHNLNKAHALVSAIDTLYYNYSLQEKTKANRNKIDYLDKQLEETEKKLDNFETYFEDFTIDNKTVDLNEDVRRTVDAINGLDSQRIKIDNKLSELELLQAKLSKTPYENLTPKVNVYPNYLNRAFDEFNLLKNDLQKLGLSYKENTYTFKSRQKEVELMRADILAEVNDYKQDLQKQKSNLVTTKQQLRRQLISLPSKNTEYNKSKRFYSVYEEMYLSLMQSKNEFEIAIAGSITKIKILSPASLSNTPIYPVPLFAYATAVILSIVLSFLFAGVMYLAHNKIQSLHEIEFLTTATTLGAVPKHNLNGKVAKIIVDKHPKSAVSEALRSIRTNIEFMIPDKDSKVLSVTSTIGSEGKTFISTNLGALLAMAGKKTVIVDLDLRKPKIHLAFEQKENANGVSSILIGKGKIEECIQNSTIQNLDFITAGAIPPNPSELILRKEFGEMIENLKLKYEVVILDTPPVGLVTDGLLAMQKADLPLYVIKADFSKRSFVQNVNRVLATGQFNNLSIILNATTTSETGYGYGKKSAYYET</sequence>
<evidence type="ECO:0000256" key="4">
    <source>
        <dbReference type="ARBA" id="ARBA00011903"/>
    </source>
</evidence>
<proteinExistence type="inferred from homology"/>
<keyword evidence="9" id="KW-0547">Nucleotide-binding</keyword>
<evidence type="ECO:0000256" key="9">
    <source>
        <dbReference type="ARBA" id="ARBA00022741"/>
    </source>
</evidence>
<keyword evidence="7 20" id="KW-0808">Transferase</keyword>
<evidence type="ECO:0000256" key="6">
    <source>
        <dbReference type="ARBA" id="ARBA00022519"/>
    </source>
</evidence>